<keyword evidence="10" id="KW-0675">Receptor</keyword>
<evidence type="ECO:0000313" key="10">
    <source>
        <dbReference type="EMBL" id="QEM07175.1"/>
    </source>
</evidence>
<evidence type="ECO:0000313" key="11">
    <source>
        <dbReference type="Proteomes" id="UP000250557"/>
    </source>
</evidence>
<dbReference type="InterPro" id="IPR036942">
    <property type="entry name" value="Beta-barrel_TonB_sf"/>
</dbReference>
<evidence type="ECO:0000259" key="9">
    <source>
        <dbReference type="SMART" id="SM00965"/>
    </source>
</evidence>
<evidence type="ECO:0000256" key="7">
    <source>
        <dbReference type="ARBA" id="ARBA00023237"/>
    </source>
</evidence>
<keyword evidence="3 8" id="KW-1134">Transmembrane beta strand</keyword>
<feature type="domain" description="Secretin/TonB short N-terminal" evidence="9">
    <location>
        <begin position="67"/>
        <end position="118"/>
    </location>
</feature>
<dbReference type="InterPro" id="IPR023996">
    <property type="entry name" value="TonB-dep_OMP_SusC/RagA"/>
</dbReference>
<dbReference type="GO" id="GO:0044718">
    <property type="term" value="P:siderophore transmembrane transport"/>
    <property type="evidence" value="ECO:0007669"/>
    <property type="project" value="TreeGrafter"/>
</dbReference>
<evidence type="ECO:0000256" key="2">
    <source>
        <dbReference type="ARBA" id="ARBA00022448"/>
    </source>
</evidence>
<keyword evidence="4 8" id="KW-0812">Transmembrane</keyword>
<keyword evidence="2 8" id="KW-0813">Transport</keyword>
<evidence type="ECO:0000256" key="5">
    <source>
        <dbReference type="ARBA" id="ARBA00022729"/>
    </source>
</evidence>
<dbReference type="SUPFAM" id="SSF49464">
    <property type="entry name" value="Carboxypeptidase regulatory domain-like"/>
    <property type="match status" value="1"/>
</dbReference>
<evidence type="ECO:0000256" key="6">
    <source>
        <dbReference type="ARBA" id="ARBA00023136"/>
    </source>
</evidence>
<dbReference type="PANTHER" id="PTHR30069">
    <property type="entry name" value="TONB-DEPENDENT OUTER MEMBRANE RECEPTOR"/>
    <property type="match status" value="1"/>
</dbReference>
<sequence length="1154" mass="127579">MKFYTLTGCRLSAYIHKFLLVMKLTLVLLITAFLQISFAARAQKVTFSGKNASIIQIFTEIQNQTGYTFLYTDEMLDGASTVNVDFKNTPLAEVLKACFRNQPLTYSFKNKLIVIQRKPRVPEVENVQAVVVKGVVTDEKGGPLPGVTVTIKGKNINTTTDNTGTYSITIPAGETNLVLVYSFIGFETQEIPVAGQTAINVKLKISDNKLNEIIVVGYGTQKKATLTGAVEQVSSKVFESRAVTNPALALQGATPGLVVTRTSSRPGNEGISFDVRGATSVNGGSPLIVIDGVPAATGNAFFTMNPDDIESVSVLKDGMAAIYGSRAANGVVLVTTKRGKGQMKLDYNANIRFNTIGIKTPTPTMQQYATFWIDANQQETVPNYWGWQSLTNLQKMQQGVEGIYSTQYWGNIFIGQANRFDELFASRPSQQHNLGISGSTERTNYRLSLGYADNRGNLATAYDGQRQYNLRLNYDFKITDWFKLQSGVTYQKDQTSGPSSGLGFDMIAEDPPFFPAKNPYGQWYANFGSAGNRNSVASTTDGGRNIAGNELMRVDLKADFALTKDLELEGTGSIQSNQYRLDNYNLTIPMYQWDGTLAPSSINPTSNIRAESDNTFYQNYGAYLRYNKSFGDHHITAFGGVNAEKNDIKGLYAYRTNIGSNGVYDLNAAPATYVEGSGGQNHWGFYSYLARANYSYKDKYLLDVLGRRDGSSRFAPGYQFSNFGSVSAGWVLTSEDFIKNLNITALSFFKVRASYGVTGNQVGIGLYDYISTINQGYAIFGSTPTKQTTAFLSGLTSNTRTWERVNNKNIGVDLGFLKNRLTATFDYYKKQNNGMLINVTYPSVLGGTAPTSNSGVLNVHGWEATVAWKDKVGQLSYNIGFNIGDSRNKLISMEGATTWWAGQNSTIVGYPLNSWFMYQTDGYFKNQAEVDAYYAKYASVKQGELPSQGDPTQNLRPGDTKKVDLDGNGYISAIGDPTKGDKGDVKYMGDAAPHYVFGLNLGASWKGIDFSAFFQGVGSQYLERQGTLEYPFWAVWTNSNTAFLGKTWTPENTGARYPRLTVNNTRSQYDYLHNDFMLQNNRYIRLKSLIVGYTLPQAWLTKLKIQRVRVYFSGNDLFEVTSIKDGFDPEQSAVSQNNGYPFMRTWAFGLNVGF</sequence>
<dbReference type="InterPro" id="IPR008969">
    <property type="entry name" value="CarboxyPept-like_regulatory"/>
</dbReference>
<keyword evidence="5" id="KW-0732">Signal</keyword>
<dbReference type="SMART" id="SM00965">
    <property type="entry name" value="STN"/>
    <property type="match status" value="1"/>
</dbReference>
<dbReference type="Gene3D" id="2.60.40.1120">
    <property type="entry name" value="Carboxypeptidase-like, regulatory domain"/>
    <property type="match status" value="1"/>
</dbReference>
<protein>
    <submittedName>
        <fullName evidence="10">TonB-dependent receptor</fullName>
    </submittedName>
</protein>
<keyword evidence="6 8" id="KW-0472">Membrane</keyword>
<dbReference type="Proteomes" id="UP000250557">
    <property type="component" value="Chromosome"/>
</dbReference>
<dbReference type="PANTHER" id="PTHR30069:SF29">
    <property type="entry name" value="HEMOGLOBIN AND HEMOGLOBIN-HAPTOGLOBIN-BINDING PROTEIN 1-RELATED"/>
    <property type="match status" value="1"/>
</dbReference>
<evidence type="ECO:0000256" key="3">
    <source>
        <dbReference type="ARBA" id="ARBA00022452"/>
    </source>
</evidence>
<dbReference type="AlphaFoldDB" id="A0AAE6MKX9"/>
<dbReference type="NCBIfam" id="TIGR04056">
    <property type="entry name" value="OMP_RagA_SusC"/>
    <property type="match status" value="1"/>
</dbReference>
<evidence type="ECO:0000256" key="1">
    <source>
        <dbReference type="ARBA" id="ARBA00004571"/>
    </source>
</evidence>
<dbReference type="Gene3D" id="2.40.170.20">
    <property type="entry name" value="TonB-dependent receptor, beta-barrel domain"/>
    <property type="match status" value="1"/>
</dbReference>
<dbReference type="Pfam" id="PF07715">
    <property type="entry name" value="Plug"/>
    <property type="match status" value="1"/>
</dbReference>
<dbReference type="GO" id="GO:0009279">
    <property type="term" value="C:cell outer membrane"/>
    <property type="evidence" value="ECO:0007669"/>
    <property type="project" value="UniProtKB-SubCell"/>
</dbReference>
<dbReference type="InterPro" id="IPR011662">
    <property type="entry name" value="Secretin/TonB_short_N"/>
</dbReference>
<dbReference type="SUPFAM" id="SSF56935">
    <property type="entry name" value="Porins"/>
    <property type="match status" value="1"/>
</dbReference>
<dbReference type="InterPro" id="IPR012910">
    <property type="entry name" value="Plug_dom"/>
</dbReference>
<dbReference type="NCBIfam" id="TIGR04057">
    <property type="entry name" value="SusC_RagA_signa"/>
    <property type="match status" value="1"/>
</dbReference>
<keyword evidence="7 8" id="KW-0998">Cell outer membrane</keyword>
<reference evidence="10 11" key="1">
    <citation type="submission" date="2019-08" db="EMBL/GenBank/DDBJ databases">
        <title>Comparative genome analysis confer to the adaptation heavy metal polluted environment.</title>
        <authorList>
            <person name="Li Y."/>
        </authorList>
    </citation>
    <scope>NUCLEOTIDE SEQUENCE [LARGE SCALE GENOMIC DNA]</scope>
    <source>
        <strain evidence="10 11">P2</strain>
    </source>
</reference>
<dbReference type="Pfam" id="PF13715">
    <property type="entry name" value="CarbopepD_reg_2"/>
    <property type="match status" value="1"/>
</dbReference>
<dbReference type="InterPro" id="IPR023997">
    <property type="entry name" value="TonB-dep_OMP_SusC/RagA_CS"/>
</dbReference>
<comment type="subcellular location">
    <subcellularLocation>
        <location evidence="1 8">Cell outer membrane</location>
        <topology evidence="1 8">Multi-pass membrane protein</topology>
    </subcellularLocation>
</comment>
<comment type="similarity">
    <text evidence="8">Belongs to the TonB-dependent receptor family.</text>
</comment>
<dbReference type="InterPro" id="IPR037066">
    <property type="entry name" value="Plug_dom_sf"/>
</dbReference>
<dbReference type="Gene3D" id="2.170.130.10">
    <property type="entry name" value="TonB-dependent receptor, plug domain"/>
    <property type="match status" value="1"/>
</dbReference>
<dbReference type="EMBL" id="CP043451">
    <property type="protein sequence ID" value="QEM07175.1"/>
    <property type="molecule type" value="Genomic_DNA"/>
</dbReference>
<gene>
    <name evidence="10" type="ORF">DIU31_028120</name>
</gene>
<accession>A0AAE6MKX9</accession>
<dbReference type="PROSITE" id="PS52016">
    <property type="entry name" value="TONB_DEPENDENT_REC_3"/>
    <property type="match status" value="1"/>
</dbReference>
<organism evidence="10 11">
    <name type="scientific">Mucilaginibacter rubeus</name>
    <dbReference type="NCBI Taxonomy" id="2027860"/>
    <lineage>
        <taxon>Bacteria</taxon>
        <taxon>Pseudomonadati</taxon>
        <taxon>Bacteroidota</taxon>
        <taxon>Sphingobacteriia</taxon>
        <taxon>Sphingobacteriales</taxon>
        <taxon>Sphingobacteriaceae</taxon>
        <taxon>Mucilaginibacter</taxon>
    </lineage>
</organism>
<dbReference type="InterPro" id="IPR039426">
    <property type="entry name" value="TonB-dep_rcpt-like"/>
</dbReference>
<proteinExistence type="inferred from homology"/>
<dbReference type="GO" id="GO:0015344">
    <property type="term" value="F:siderophore uptake transmembrane transporter activity"/>
    <property type="evidence" value="ECO:0007669"/>
    <property type="project" value="TreeGrafter"/>
</dbReference>
<evidence type="ECO:0000256" key="8">
    <source>
        <dbReference type="PROSITE-ProRule" id="PRU01360"/>
    </source>
</evidence>
<name>A0AAE6MKX9_9SPHI</name>
<evidence type="ECO:0000256" key="4">
    <source>
        <dbReference type="ARBA" id="ARBA00022692"/>
    </source>
</evidence>
<dbReference type="Pfam" id="PF07660">
    <property type="entry name" value="STN"/>
    <property type="match status" value="1"/>
</dbReference>